<sequence length="291" mass="31867">MNTKSWVKQSFGNHSGELNKYSDVSSIKSWADRMDEEENDDVIIKDHEVVQLGNEEDKNKETSTKENCISSVTDEDKIDSKDQGLNELEDSNMTDKDQIDTSVGVGHNSSNIELTMSVYHSKVSWSGGLETSLRVGHDSCNIESTVHVDHIEDAVIGGHDSTEVIVADLEEAQANPDLIAAKDGLIDKTIHEELNEEVEEMMTSDNVIVNSSTSKQLGPVLKRSSLNNSIFPRTTSIYLLMASRVAVEVNGGVLIGAIVMGIRVSPAKGYFGYPYAPATQGVRCRICFLGK</sequence>
<proteinExistence type="predicted"/>
<organism evidence="2 3">
    <name type="scientific">Anisodus acutangulus</name>
    <dbReference type="NCBI Taxonomy" id="402998"/>
    <lineage>
        <taxon>Eukaryota</taxon>
        <taxon>Viridiplantae</taxon>
        <taxon>Streptophyta</taxon>
        <taxon>Embryophyta</taxon>
        <taxon>Tracheophyta</taxon>
        <taxon>Spermatophyta</taxon>
        <taxon>Magnoliopsida</taxon>
        <taxon>eudicotyledons</taxon>
        <taxon>Gunneridae</taxon>
        <taxon>Pentapetalae</taxon>
        <taxon>asterids</taxon>
        <taxon>lamiids</taxon>
        <taxon>Solanales</taxon>
        <taxon>Solanaceae</taxon>
        <taxon>Solanoideae</taxon>
        <taxon>Hyoscyameae</taxon>
        <taxon>Anisodus</taxon>
    </lineage>
</organism>
<dbReference type="Proteomes" id="UP001152561">
    <property type="component" value="Unassembled WGS sequence"/>
</dbReference>
<accession>A0A9Q1LWX9</accession>
<keyword evidence="3" id="KW-1185">Reference proteome</keyword>
<feature type="compositionally biased region" description="Basic and acidic residues" evidence="1">
    <location>
        <begin position="42"/>
        <end position="64"/>
    </location>
</feature>
<dbReference type="AlphaFoldDB" id="A0A9Q1LWX9"/>
<dbReference type="EMBL" id="JAJAGQ010000014">
    <property type="protein sequence ID" value="KAJ8544166.1"/>
    <property type="molecule type" value="Genomic_DNA"/>
</dbReference>
<evidence type="ECO:0000313" key="2">
    <source>
        <dbReference type="EMBL" id="KAJ8544166.1"/>
    </source>
</evidence>
<reference evidence="3" key="1">
    <citation type="journal article" date="2023" name="Proc. Natl. Acad. Sci. U.S.A.">
        <title>Genomic and structural basis for evolution of tropane alkaloid biosynthesis.</title>
        <authorList>
            <person name="Wanga Y.-J."/>
            <person name="Taina T."/>
            <person name="Yua J.-Y."/>
            <person name="Lia J."/>
            <person name="Xua B."/>
            <person name="Chenc J."/>
            <person name="D'Auriad J.C."/>
            <person name="Huanga J.-P."/>
            <person name="Huanga S.-X."/>
        </authorList>
    </citation>
    <scope>NUCLEOTIDE SEQUENCE [LARGE SCALE GENOMIC DNA]</scope>
    <source>
        <strain evidence="3">cv. KIB-2019</strain>
    </source>
</reference>
<feature type="compositionally biased region" description="Polar residues" evidence="1">
    <location>
        <begin position="1"/>
        <end position="13"/>
    </location>
</feature>
<protein>
    <submittedName>
        <fullName evidence="2">Uncharacterized protein</fullName>
    </submittedName>
</protein>
<gene>
    <name evidence="2" type="ORF">K7X08_035696</name>
</gene>
<feature type="region of interest" description="Disordered" evidence="1">
    <location>
        <begin position="1"/>
        <end position="82"/>
    </location>
</feature>
<evidence type="ECO:0000313" key="3">
    <source>
        <dbReference type="Proteomes" id="UP001152561"/>
    </source>
</evidence>
<comment type="caution">
    <text evidence="2">The sequence shown here is derived from an EMBL/GenBank/DDBJ whole genome shotgun (WGS) entry which is preliminary data.</text>
</comment>
<evidence type="ECO:0000256" key="1">
    <source>
        <dbReference type="SAM" id="MobiDB-lite"/>
    </source>
</evidence>
<name>A0A9Q1LWX9_9SOLA</name>